<dbReference type="PANTHER" id="PTHR31672">
    <property type="entry name" value="BNACNNG10540D PROTEIN"/>
    <property type="match status" value="1"/>
</dbReference>
<feature type="domain" description="F-box associated beta-propeller type 1" evidence="1">
    <location>
        <begin position="19"/>
        <end position="238"/>
    </location>
</feature>
<reference evidence="2 3" key="1">
    <citation type="journal article" date="2023" name="Plants (Basel)">
        <title>Bridging the Gap: Combining Genomics and Transcriptomics Approaches to Understand Stylosanthes scabra, an Orphan Legume from the Brazilian Caatinga.</title>
        <authorList>
            <person name="Ferreira-Neto J.R.C."/>
            <person name="da Silva M.D."/>
            <person name="Binneck E."/>
            <person name="de Melo N.F."/>
            <person name="da Silva R.H."/>
            <person name="de Melo A.L.T.M."/>
            <person name="Pandolfi V."/>
            <person name="Bustamante F.O."/>
            <person name="Brasileiro-Vidal A.C."/>
            <person name="Benko-Iseppon A.M."/>
        </authorList>
    </citation>
    <scope>NUCLEOTIDE SEQUENCE [LARGE SCALE GENOMIC DNA]</scope>
    <source>
        <tissue evidence="2">Leaves</tissue>
    </source>
</reference>
<dbReference type="InterPro" id="IPR006527">
    <property type="entry name" value="F-box-assoc_dom_typ1"/>
</dbReference>
<keyword evidence="3" id="KW-1185">Reference proteome</keyword>
<organism evidence="2 3">
    <name type="scientific">Stylosanthes scabra</name>
    <dbReference type="NCBI Taxonomy" id="79078"/>
    <lineage>
        <taxon>Eukaryota</taxon>
        <taxon>Viridiplantae</taxon>
        <taxon>Streptophyta</taxon>
        <taxon>Embryophyta</taxon>
        <taxon>Tracheophyta</taxon>
        <taxon>Spermatophyta</taxon>
        <taxon>Magnoliopsida</taxon>
        <taxon>eudicotyledons</taxon>
        <taxon>Gunneridae</taxon>
        <taxon>Pentapetalae</taxon>
        <taxon>rosids</taxon>
        <taxon>fabids</taxon>
        <taxon>Fabales</taxon>
        <taxon>Fabaceae</taxon>
        <taxon>Papilionoideae</taxon>
        <taxon>50 kb inversion clade</taxon>
        <taxon>dalbergioids sensu lato</taxon>
        <taxon>Dalbergieae</taxon>
        <taxon>Pterocarpus clade</taxon>
        <taxon>Stylosanthes</taxon>
    </lineage>
</organism>
<dbReference type="Proteomes" id="UP001341840">
    <property type="component" value="Unassembled WGS sequence"/>
</dbReference>
<evidence type="ECO:0000313" key="2">
    <source>
        <dbReference type="EMBL" id="MED6125616.1"/>
    </source>
</evidence>
<dbReference type="PANTHER" id="PTHR31672:SF13">
    <property type="entry name" value="F-BOX PROTEIN CPR30-LIKE"/>
    <property type="match status" value="1"/>
</dbReference>
<sequence length="281" mass="32026">MVGADHGIICVEISRPPHPSRLMLWNPVTNKKRYSSAKTSKHITYDVCVYAFGFLEDSMDYRIVHVYKKNFEDTKMSWSLFHPTKKSWSKSMSFNSSVSTIDPHNIVDKGVVYWIGWGGQQLEDPLIMVITLDMNSNKFYETEVPSKAKAEYNVLTDIQGGVGFLTQTTVDIGTLVQLWRLNSYDEDNMMWEKMITVTGISIMYNPAFVINGDIFSVTEARTKFAYSGGSQRKNVIISKHEHDKDRPEDLMSQTWNINVAVKNVTLHCNSLFLGDDPVSKD</sequence>
<dbReference type="InterPro" id="IPR017451">
    <property type="entry name" value="F-box-assoc_interact_dom"/>
</dbReference>
<gene>
    <name evidence="2" type="ORF">PIB30_070327</name>
</gene>
<protein>
    <recommendedName>
        <fullName evidence="1">F-box associated beta-propeller type 1 domain-containing protein</fullName>
    </recommendedName>
</protein>
<accession>A0ABU6RNF3</accession>
<comment type="caution">
    <text evidence="2">The sequence shown here is derived from an EMBL/GenBank/DDBJ whole genome shotgun (WGS) entry which is preliminary data.</text>
</comment>
<evidence type="ECO:0000259" key="1">
    <source>
        <dbReference type="Pfam" id="PF07734"/>
    </source>
</evidence>
<proteinExistence type="predicted"/>
<dbReference type="InterPro" id="IPR050796">
    <property type="entry name" value="SCF_F-box_component"/>
</dbReference>
<name>A0ABU6RNF3_9FABA</name>
<dbReference type="Pfam" id="PF07734">
    <property type="entry name" value="FBA_1"/>
    <property type="match status" value="1"/>
</dbReference>
<evidence type="ECO:0000313" key="3">
    <source>
        <dbReference type="Proteomes" id="UP001341840"/>
    </source>
</evidence>
<dbReference type="EMBL" id="JASCZI010030998">
    <property type="protein sequence ID" value="MED6125616.1"/>
    <property type="molecule type" value="Genomic_DNA"/>
</dbReference>
<dbReference type="NCBIfam" id="TIGR01640">
    <property type="entry name" value="F_box_assoc_1"/>
    <property type="match status" value="1"/>
</dbReference>